<evidence type="ECO:0000313" key="3">
    <source>
        <dbReference type="Proteomes" id="UP000501379"/>
    </source>
</evidence>
<evidence type="ECO:0000256" key="1">
    <source>
        <dbReference type="SAM" id="SignalP"/>
    </source>
</evidence>
<organism evidence="2 3">
    <name type="scientific">Aquipseudomonas campi</name>
    <dbReference type="NCBI Taxonomy" id="2731681"/>
    <lineage>
        <taxon>Bacteria</taxon>
        <taxon>Pseudomonadati</taxon>
        <taxon>Pseudomonadota</taxon>
        <taxon>Gammaproteobacteria</taxon>
        <taxon>Pseudomonadales</taxon>
        <taxon>Pseudomonadaceae</taxon>
        <taxon>Aquipseudomonas</taxon>
    </lineage>
</organism>
<dbReference type="EMBL" id="CP053697">
    <property type="protein sequence ID" value="QKE65266.1"/>
    <property type="molecule type" value="Genomic_DNA"/>
</dbReference>
<dbReference type="RefSeq" id="WP_173211003.1">
    <property type="nucleotide sequence ID" value="NZ_CP053697.2"/>
</dbReference>
<reference evidence="2" key="1">
    <citation type="submission" date="2020-07" db="EMBL/GenBank/DDBJ databases">
        <title>Nitrate ammonifying Pseudomonas campi sp. nov. isolated from German agricultural grassland.</title>
        <authorList>
            <person name="Timsy T."/>
            <person name="Ulrich A."/>
            <person name="Spanner T."/>
            <person name="Foesel B."/>
            <person name="Kolb S."/>
            <person name="Horn M.A."/>
            <person name="Behrendt U."/>
        </authorList>
    </citation>
    <scope>NUCLEOTIDE SEQUENCE</scope>
    <source>
        <strain evidence="2">S1-A32-2</strain>
    </source>
</reference>
<evidence type="ECO:0000313" key="2">
    <source>
        <dbReference type="EMBL" id="QKE65266.1"/>
    </source>
</evidence>
<gene>
    <name evidence="2" type="ORF">HNE05_18525</name>
</gene>
<proteinExistence type="predicted"/>
<feature type="chain" id="PRO_5026785342" description="Lipoprotein" evidence="1">
    <location>
        <begin position="26"/>
        <end position="261"/>
    </location>
</feature>
<evidence type="ECO:0008006" key="4">
    <source>
        <dbReference type="Google" id="ProtNLM"/>
    </source>
</evidence>
<dbReference type="AlphaFoldDB" id="A0A6M8FZN2"/>
<protein>
    <recommendedName>
        <fullName evidence="4">Lipoprotein</fullName>
    </recommendedName>
</protein>
<dbReference type="Proteomes" id="UP000501379">
    <property type="component" value="Chromosome"/>
</dbReference>
<feature type="signal peptide" evidence="1">
    <location>
        <begin position="1"/>
        <end position="25"/>
    </location>
</feature>
<accession>A0A6M8FZN2</accession>
<dbReference type="KEGG" id="pcam:HNE05_18525"/>
<keyword evidence="3" id="KW-1185">Reference proteome</keyword>
<sequence>MNNFKEKSAQSITALLLAMLIPGCASDIKTVTMTPDQGKLVTGKTITTPAGVKRLKAALGEDMFTNEQYFITPGTLEFNTATMQSAANAKIKHKLKTISFNLPPAHLSSEGYSSEGQHYTYPRSFVSNNDTPAYGGLIAPIETPEIATKIYWHWSPKNAEGLYYSAPLSKPVHLNIEKIEKDSTNEAHKPLTQALIYSGVSDGKIRFIYREYTRGGYSRPDFTQDVTLNYTPGEEYAFKSARFVVEKAGNSFIDFILIKGF</sequence>
<name>A0A6M8FZN2_9GAMM</name>
<keyword evidence="1" id="KW-0732">Signal</keyword>